<organism evidence="2 3">
    <name type="scientific">Plakobranchus ocellatus</name>
    <dbReference type="NCBI Taxonomy" id="259542"/>
    <lineage>
        <taxon>Eukaryota</taxon>
        <taxon>Metazoa</taxon>
        <taxon>Spiralia</taxon>
        <taxon>Lophotrochozoa</taxon>
        <taxon>Mollusca</taxon>
        <taxon>Gastropoda</taxon>
        <taxon>Heterobranchia</taxon>
        <taxon>Euthyneura</taxon>
        <taxon>Panpulmonata</taxon>
        <taxon>Sacoglossa</taxon>
        <taxon>Placobranchoidea</taxon>
        <taxon>Plakobranchidae</taxon>
        <taxon>Plakobranchus</taxon>
    </lineage>
</organism>
<keyword evidence="3" id="KW-1185">Reference proteome</keyword>
<dbReference type="EMBL" id="BLXT01003848">
    <property type="protein sequence ID" value="GFO07233.1"/>
    <property type="molecule type" value="Genomic_DNA"/>
</dbReference>
<reference evidence="2 3" key="1">
    <citation type="journal article" date="2021" name="Elife">
        <title>Chloroplast acquisition without the gene transfer in kleptoplastic sea slugs, Plakobranchus ocellatus.</title>
        <authorList>
            <person name="Maeda T."/>
            <person name="Takahashi S."/>
            <person name="Yoshida T."/>
            <person name="Shimamura S."/>
            <person name="Takaki Y."/>
            <person name="Nagai Y."/>
            <person name="Toyoda A."/>
            <person name="Suzuki Y."/>
            <person name="Arimoto A."/>
            <person name="Ishii H."/>
            <person name="Satoh N."/>
            <person name="Nishiyama T."/>
            <person name="Hasebe M."/>
            <person name="Maruyama T."/>
            <person name="Minagawa J."/>
            <person name="Obokata J."/>
            <person name="Shigenobu S."/>
        </authorList>
    </citation>
    <scope>NUCLEOTIDE SEQUENCE [LARGE SCALE GENOMIC DNA]</scope>
</reference>
<evidence type="ECO:0000313" key="3">
    <source>
        <dbReference type="Proteomes" id="UP000735302"/>
    </source>
</evidence>
<sequence length="94" mass="10427">MKWIVVVMKAVGITAREAEADKDGVRDEERTDKGSNQPDPGDLNDSLASLSEYLQSKPQEQPVQSESITTERNLWLDLAVESIDSISPSLHMLD</sequence>
<feature type="region of interest" description="Disordered" evidence="1">
    <location>
        <begin position="19"/>
        <end position="68"/>
    </location>
</feature>
<evidence type="ECO:0000313" key="2">
    <source>
        <dbReference type="EMBL" id="GFO07233.1"/>
    </source>
</evidence>
<dbReference type="Proteomes" id="UP000735302">
    <property type="component" value="Unassembled WGS sequence"/>
</dbReference>
<dbReference type="AlphaFoldDB" id="A0AAV4AKD2"/>
<feature type="compositionally biased region" description="Basic and acidic residues" evidence="1">
    <location>
        <begin position="19"/>
        <end position="33"/>
    </location>
</feature>
<comment type="caution">
    <text evidence="2">The sequence shown here is derived from an EMBL/GenBank/DDBJ whole genome shotgun (WGS) entry which is preliminary data.</text>
</comment>
<feature type="compositionally biased region" description="Polar residues" evidence="1">
    <location>
        <begin position="46"/>
        <end position="68"/>
    </location>
</feature>
<evidence type="ECO:0000256" key="1">
    <source>
        <dbReference type="SAM" id="MobiDB-lite"/>
    </source>
</evidence>
<proteinExistence type="predicted"/>
<accession>A0AAV4AKD2</accession>
<name>A0AAV4AKD2_9GAST</name>
<gene>
    <name evidence="2" type="ORF">PoB_003373800</name>
</gene>
<protein>
    <submittedName>
        <fullName evidence="2">Uncharacterized protein</fullName>
    </submittedName>
</protein>